<proteinExistence type="predicted"/>
<sequence>MSLRAGIYLAGLGVIFLALWWLVDVASQNKVSQATETYNQENRDVADAASAARARVRDCYARGMLWDRTAGQCVRAVPSARE</sequence>
<evidence type="ECO:0000256" key="1">
    <source>
        <dbReference type="SAM" id="Phobius"/>
    </source>
</evidence>
<keyword evidence="1" id="KW-0812">Transmembrane</keyword>
<keyword evidence="1" id="KW-0472">Membrane</keyword>
<keyword evidence="1" id="KW-1133">Transmembrane helix</keyword>
<protein>
    <submittedName>
        <fullName evidence="2">Uncharacterized protein</fullName>
    </submittedName>
</protein>
<gene>
    <name evidence="2" type="ORF">SAMN04515666_101362</name>
</gene>
<dbReference type="Proteomes" id="UP000199664">
    <property type="component" value="Unassembled WGS sequence"/>
</dbReference>
<organism evidence="2 3">
    <name type="scientific">Bosea lupini</name>
    <dbReference type="NCBI Taxonomy" id="1036779"/>
    <lineage>
        <taxon>Bacteria</taxon>
        <taxon>Pseudomonadati</taxon>
        <taxon>Pseudomonadota</taxon>
        <taxon>Alphaproteobacteria</taxon>
        <taxon>Hyphomicrobiales</taxon>
        <taxon>Boseaceae</taxon>
        <taxon>Bosea</taxon>
    </lineage>
</organism>
<dbReference type="EMBL" id="FOAN01000001">
    <property type="protein sequence ID" value="SEK37751.1"/>
    <property type="molecule type" value="Genomic_DNA"/>
</dbReference>
<dbReference type="RefSeq" id="WP_091829195.1">
    <property type="nucleotide sequence ID" value="NZ_FOAN01000001.1"/>
</dbReference>
<accession>A0A1H7GI11</accession>
<evidence type="ECO:0000313" key="3">
    <source>
        <dbReference type="Proteomes" id="UP000199664"/>
    </source>
</evidence>
<name>A0A1H7GI11_9HYPH</name>
<keyword evidence="3" id="KW-1185">Reference proteome</keyword>
<dbReference type="STRING" id="1036779.SAMN04515666_101362"/>
<reference evidence="3" key="1">
    <citation type="submission" date="2016-10" db="EMBL/GenBank/DDBJ databases">
        <authorList>
            <person name="Varghese N."/>
            <person name="Submissions S."/>
        </authorList>
    </citation>
    <scope>NUCLEOTIDE SEQUENCE [LARGE SCALE GENOMIC DNA]</scope>
    <source>
        <strain evidence="3">LMG 26383,CCUG 61248,R- 45681</strain>
    </source>
</reference>
<dbReference type="AlphaFoldDB" id="A0A1H7GI11"/>
<evidence type="ECO:0000313" key="2">
    <source>
        <dbReference type="EMBL" id="SEK37751.1"/>
    </source>
</evidence>
<feature type="transmembrane region" description="Helical" evidence="1">
    <location>
        <begin position="6"/>
        <end position="23"/>
    </location>
</feature>